<feature type="compositionally biased region" description="Basic residues" evidence="1">
    <location>
        <begin position="184"/>
        <end position="195"/>
    </location>
</feature>
<proteinExistence type="predicted"/>
<feature type="region of interest" description="Disordered" evidence="1">
    <location>
        <begin position="82"/>
        <end position="216"/>
    </location>
</feature>
<name>A0AAF0C730_9GAMM</name>
<accession>A0AAF0C730</accession>
<evidence type="ECO:0000313" key="3">
    <source>
        <dbReference type="EMBL" id="WDE02911.1"/>
    </source>
</evidence>
<gene>
    <name evidence="3" type="ORF">SG34_015825</name>
</gene>
<keyword evidence="4" id="KW-1185">Reference proteome</keyword>
<feature type="region of interest" description="Disordered" evidence="1">
    <location>
        <begin position="1"/>
        <end position="46"/>
    </location>
</feature>
<dbReference type="KEGG" id="tvd:SG34_015825"/>
<reference evidence="3 4" key="1">
    <citation type="journal article" date="2015" name="Genome Announc.">
        <title>Draft Genome Sequences of Marine Isolates of Thalassomonas viridans and Thalassomonas actiniarum.</title>
        <authorList>
            <person name="Olonade I."/>
            <person name="van Zyl L.J."/>
            <person name="Trindade M."/>
        </authorList>
    </citation>
    <scope>NUCLEOTIDE SEQUENCE [LARGE SCALE GENOMIC DNA]</scope>
    <source>
        <strain evidence="3 4">XOM25</strain>
    </source>
</reference>
<feature type="compositionally biased region" description="Low complexity" evidence="1">
    <location>
        <begin position="156"/>
        <end position="165"/>
    </location>
</feature>
<feature type="domain" description="eCIS core" evidence="2">
    <location>
        <begin position="244"/>
        <end position="319"/>
    </location>
</feature>
<dbReference type="AlphaFoldDB" id="A0AAF0C730"/>
<dbReference type="Pfam" id="PF13699">
    <property type="entry name" value="eCIS_core"/>
    <property type="match status" value="1"/>
</dbReference>
<evidence type="ECO:0000313" key="4">
    <source>
        <dbReference type="Proteomes" id="UP000032352"/>
    </source>
</evidence>
<dbReference type="RefSeq" id="WP_084724026.1">
    <property type="nucleotide sequence ID" value="NZ_CP059733.1"/>
</dbReference>
<feature type="compositionally biased region" description="Basic and acidic residues" evidence="1">
    <location>
        <begin position="103"/>
        <end position="113"/>
    </location>
</feature>
<feature type="compositionally biased region" description="Low complexity" evidence="1">
    <location>
        <begin position="83"/>
        <end position="94"/>
    </location>
</feature>
<evidence type="ECO:0000256" key="1">
    <source>
        <dbReference type="SAM" id="MobiDB-lite"/>
    </source>
</evidence>
<dbReference type="InterPro" id="IPR025295">
    <property type="entry name" value="eCIS_core_dom"/>
</dbReference>
<protein>
    <submittedName>
        <fullName evidence="3">DUF4157 domain-containing protein</fullName>
    </submittedName>
</protein>
<evidence type="ECO:0000259" key="2">
    <source>
        <dbReference type="Pfam" id="PF13699"/>
    </source>
</evidence>
<reference evidence="3 4" key="2">
    <citation type="journal article" date="2022" name="Mar. Drugs">
        <title>Bioassay-Guided Fractionation Leads to the Detection of Cholic Acid Generated by the Rare Thalassomonas sp.</title>
        <authorList>
            <person name="Pheiffer F."/>
            <person name="Schneider Y.K."/>
            <person name="Hansen E.H."/>
            <person name="Andersen J.H."/>
            <person name="Isaksson J."/>
            <person name="Busche T."/>
            <person name="R C."/>
            <person name="Kalinowski J."/>
            <person name="Zyl L.V."/>
            <person name="Trindade M."/>
        </authorList>
    </citation>
    <scope>NUCLEOTIDE SEQUENCE [LARGE SCALE GENOMIC DNA]</scope>
    <source>
        <strain evidence="3 4">XOM25</strain>
    </source>
</reference>
<dbReference type="Proteomes" id="UP000032352">
    <property type="component" value="Chromosome"/>
</dbReference>
<sequence length="332" mass="37859">MTTFSQHRRRTRRVNRNKPRKGDVMQYGEHNEVSEGNSSFLSGLINQGTQDKATQALSQQIQHKLTVGKANDVFEQEADHVADQVVDSSVSADQPKPAGSRLQKQEEKEEEAQTKALAEPKLQKQEEEEEEAQAKAITEPKLQKQEEEEEEEEAQAKALAEPQLQKQEEEEEEAQTKAMADTKLRKHKQKKKRKHKQEEEKEEEELQTKTNNKQTACRNSAADLAVNQATARRIGERQGSGQAMDANTKHFMEANFHKDFSNVRIHNDKEANNLSQQLHAQAFTLKQDIYFNTGKYNPESKSGKHLLAHELTHVVQQNSALSDKKTKEKTTK</sequence>
<feature type="compositionally biased region" description="Polar residues" evidence="1">
    <location>
        <begin position="34"/>
        <end position="46"/>
    </location>
</feature>
<feature type="compositionally biased region" description="Basic residues" evidence="1">
    <location>
        <begin position="1"/>
        <end position="19"/>
    </location>
</feature>
<organism evidence="3 4">
    <name type="scientific">Thalassomonas viridans</name>
    <dbReference type="NCBI Taxonomy" id="137584"/>
    <lineage>
        <taxon>Bacteria</taxon>
        <taxon>Pseudomonadati</taxon>
        <taxon>Pseudomonadota</taxon>
        <taxon>Gammaproteobacteria</taxon>
        <taxon>Alteromonadales</taxon>
        <taxon>Colwelliaceae</taxon>
        <taxon>Thalassomonas</taxon>
    </lineage>
</organism>
<dbReference type="EMBL" id="CP059733">
    <property type="protein sequence ID" value="WDE02911.1"/>
    <property type="molecule type" value="Genomic_DNA"/>
</dbReference>